<protein>
    <submittedName>
        <fullName evidence="1">Uncharacterized protein</fullName>
    </submittedName>
</protein>
<reference evidence="2" key="1">
    <citation type="submission" date="2018-02" db="EMBL/GenBank/DDBJ databases">
        <authorList>
            <person name="Hausmann B."/>
        </authorList>
    </citation>
    <scope>NUCLEOTIDE SEQUENCE [LARGE SCALE GENOMIC DNA]</scope>
    <source>
        <strain evidence="2">Peat soil MAG SbA1</strain>
    </source>
</reference>
<sequence>MWRGGRPRPPGRAKLDLMFARSSEARLDVCKVLLSVSKGLRGPFERCLARGDGTWSHWKPGRRITK</sequence>
<gene>
    <name evidence="1" type="ORF">SBA1_390013</name>
</gene>
<accession>A0A2U3KQF5</accession>
<dbReference type="Proteomes" id="UP000238701">
    <property type="component" value="Unassembled WGS sequence"/>
</dbReference>
<name>A0A2U3KQF5_9BACT</name>
<evidence type="ECO:0000313" key="1">
    <source>
        <dbReference type="EMBL" id="SPF41799.1"/>
    </source>
</evidence>
<dbReference type="EMBL" id="OMOD01000132">
    <property type="protein sequence ID" value="SPF41799.1"/>
    <property type="molecule type" value="Genomic_DNA"/>
</dbReference>
<dbReference type="AlphaFoldDB" id="A0A2U3KQF5"/>
<proteinExistence type="predicted"/>
<evidence type="ECO:0000313" key="2">
    <source>
        <dbReference type="Proteomes" id="UP000238701"/>
    </source>
</evidence>
<organism evidence="1 2">
    <name type="scientific">Candidatus Sulfotelmatobacter kueseliae</name>
    <dbReference type="NCBI Taxonomy" id="2042962"/>
    <lineage>
        <taxon>Bacteria</taxon>
        <taxon>Pseudomonadati</taxon>
        <taxon>Acidobacteriota</taxon>
        <taxon>Terriglobia</taxon>
        <taxon>Terriglobales</taxon>
        <taxon>Candidatus Korobacteraceae</taxon>
        <taxon>Candidatus Sulfotelmatobacter</taxon>
    </lineage>
</organism>